<sequence length="73" mass="7898">MLPAGRDLIIHHMHVRTSLLHGEPDALCRIEGPPTQAPRRTRNLTDLKASQLHPSAGGNLTSAGSPQQLTTKE</sequence>
<keyword evidence="3" id="KW-1185">Reference proteome</keyword>
<reference evidence="2" key="2">
    <citation type="submission" date="2020-09" db="EMBL/GenBank/DDBJ databases">
        <authorList>
            <person name="Sun Q."/>
            <person name="Ohkuma M."/>
        </authorList>
    </citation>
    <scope>NUCLEOTIDE SEQUENCE</scope>
    <source>
        <strain evidence="2">JCM 4646</strain>
    </source>
</reference>
<feature type="region of interest" description="Disordered" evidence="1">
    <location>
        <begin position="51"/>
        <end position="73"/>
    </location>
</feature>
<organism evidence="2 3">
    <name type="scientific">Kitasatospora indigofera</name>
    <dbReference type="NCBI Taxonomy" id="67307"/>
    <lineage>
        <taxon>Bacteria</taxon>
        <taxon>Bacillati</taxon>
        <taxon>Actinomycetota</taxon>
        <taxon>Actinomycetes</taxon>
        <taxon>Kitasatosporales</taxon>
        <taxon>Streptomycetaceae</taxon>
        <taxon>Kitasatospora</taxon>
    </lineage>
</organism>
<accession>A0A919G7A2</accession>
<evidence type="ECO:0000256" key="1">
    <source>
        <dbReference type="SAM" id="MobiDB-lite"/>
    </source>
</evidence>
<comment type="caution">
    <text evidence="2">The sequence shown here is derived from an EMBL/GenBank/DDBJ whole genome shotgun (WGS) entry which is preliminary data.</text>
</comment>
<dbReference type="AlphaFoldDB" id="A0A919G7A2"/>
<feature type="compositionally biased region" description="Polar residues" evidence="1">
    <location>
        <begin position="58"/>
        <end position="73"/>
    </location>
</feature>
<protein>
    <submittedName>
        <fullName evidence="2">Uncharacterized protein</fullName>
    </submittedName>
</protein>
<evidence type="ECO:0000313" key="3">
    <source>
        <dbReference type="Proteomes" id="UP000617734"/>
    </source>
</evidence>
<dbReference type="EMBL" id="BNBO01000040">
    <property type="protein sequence ID" value="GHH79064.1"/>
    <property type="molecule type" value="Genomic_DNA"/>
</dbReference>
<gene>
    <name evidence="2" type="ORF">GCM10018781_56230</name>
</gene>
<reference evidence="2" key="1">
    <citation type="journal article" date="2014" name="Int. J. Syst. Evol. Microbiol.">
        <title>Complete genome sequence of Corynebacterium casei LMG S-19264T (=DSM 44701T), isolated from a smear-ripened cheese.</title>
        <authorList>
            <consortium name="US DOE Joint Genome Institute (JGI-PGF)"/>
            <person name="Walter F."/>
            <person name="Albersmeier A."/>
            <person name="Kalinowski J."/>
            <person name="Ruckert C."/>
        </authorList>
    </citation>
    <scope>NUCLEOTIDE SEQUENCE</scope>
    <source>
        <strain evidence="2">JCM 4646</strain>
    </source>
</reference>
<proteinExistence type="predicted"/>
<evidence type="ECO:0000313" key="2">
    <source>
        <dbReference type="EMBL" id="GHH79064.1"/>
    </source>
</evidence>
<name>A0A919G7A2_9ACTN</name>
<dbReference type="Proteomes" id="UP000617734">
    <property type="component" value="Unassembled WGS sequence"/>
</dbReference>